<dbReference type="PROSITE" id="PS01124">
    <property type="entry name" value="HTH_ARAC_FAMILY_2"/>
    <property type="match status" value="1"/>
</dbReference>
<organism evidence="5 6">
    <name type="scientific">Reyranella soli</name>
    <dbReference type="NCBI Taxonomy" id="1230389"/>
    <lineage>
        <taxon>Bacteria</taxon>
        <taxon>Pseudomonadati</taxon>
        <taxon>Pseudomonadota</taxon>
        <taxon>Alphaproteobacteria</taxon>
        <taxon>Hyphomicrobiales</taxon>
        <taxon>Reyranellaceae</taxon>
        <taxon>Reyranella</taxon>
    </lineage>
</organism>
<dbReference type="EMBL" id="BKAJ01000096">
    <property type="protein sequence ID" value="GEP58230.1"/>
    <property type="molecule type" value="Genomic_DNA"/>
</dbReference>
<dbReference type="Gene3D" id="1.10.10.60">
    <property type="entry name" value="Homeodomain-like"/>
    <property type="match status" value="1"/>
</dbReference>
<keyword evidence="2" id="KW-0238">DNA-binding</keyword>
<keyword evidence="1" id="KW-0805">Transcription regulation</keyword>
<sequence length="338" mass="36610">MTPKRFETASLPPREQFAAWHAWYSSFLDTAVTRTPDEGFSACSETWSLGGLTISDGTAPAIFTARTKTLIRRNPVDHWVLTLCRRGTVALQASNGSVSFEPGVPFVVSLADVMVTTKTDYSRVQFYLSRSAFAGVAALLDAARGKPLDTPEGALLADYMLLLVSHLRDLAPEDGPRIAAAVEAMVGACLAPSAERWAGAQGQIDFTLMERVRRAVRAHLRSPLLGPEKLCHEAATSRSQLYRLLEGEGGVAHYIRRQRLSESFAMLCDVSHAVPIGRIADILCFSDASSFSRAFRREFGMSPRDVRAASVAGLQPSVSLKETAPDGIQCFADCLSGA</sequence>
<protein>
    <submittedName>
        <fullName evidence="5">AraC family transcriptional regulator</fullName>
    </submittedName>
</protein>
<feature type="domain" description="HTH araC/xylS-type" evidence="4">
    <location>
        <begin position="210"/>
        <end position="309"/>
    </location>
</feature>
<evidence type="ECO:0000259" key="4">
    <source>
        <dbReference type="PROSITE" id="PS01124"/>
    </source>
</evidence>
<evidence type="ECO:0000256" key="1">
    <source>
        <dbReference type="ARBA" id="ARBA00023015"/>
    </source>
</evidence>
<evidence type="ECO:0000256" key="3">
    <source>
        <dbReference type="ARBA" id="ARBA00023163"/>
    </source>
</evidence>
<dbReference type="PANTHER" id="PTHR46796:SF6">
    <property type="entry name" value="ARAC SUBFAMILY"/>
    <property type="match status" value="1"/>
</dbReference>
<dbReference type="InterPro" id="IPR018060">
    <property type="entry name" value="HTH_AraC"/>
</dbReference>
<keyword evidence="6" id="KW-1185">Reference proteome</keyword>
<dbReference type="Proteomes" id="UP000321058">
    <property type="component" value="Unassembled WGS sequence"/>
</dbReference>
<dbReference type="GO" id="GO:0043565">
    <property type="term" value="F:sequence-specific DNA binding"/>
    <property type="evidence" value="ECO:0007669"/>
    <property type="project" value="InterPro"/>
</dbReference>
<evidence type="ECO:0000313" key="6">
    <source>
        <dbReference type="Proteomes" id="UP000321058"/>
    </source>
</evidence>
<accession>A0A512NH02</accession>
<name>A0A512NH02_9HYPH</name>
<dbReference type="Pfam" id="PF12833">
    <property type="entry name" value="HTH_18"/>
    <property type="match status" value="1"/>
</dbReference>
<reference evidence="5 6" key="1">
    <citation type="submission" date="2019-07" db="EMBL/GenBank/DDBJ databases">
        <title>Whole genome shotgun sequence of Reyranella soli NBRC 108950.</title>
        <authorList>
            <person name="Hosoyama A."/>
            <person name="Uohara A."/>
            <person name="Ohji S."/>
            <person name="Ichikawa N."/>
        </authorList>
    </citation>
    <scope>NUCLEOTIDE SEQUENCE [LARGE SCALE GENOMIC DNA]</scope>
    <source>
        <strain evidence="5 6">NBRC 108950</strain>
    </source>
</reference>
<keyword evidence="3" id="KW-0804">Transcription</keyword>
<dbReference type="OrthoDB" id="5295469at2"/>
<evidence type="ECO:0000256" key="2">
    <source>
        <dbReference type="ARBA" id="ARBA00023125"/>
    </source>
</evidence>
<dbReference type="InterPro" id="IPR050204">
    <property type="entry name" value="AraC_XylS_family_regulators"/>
</dbReference>
<dbReference type="SMART" id="SM00342">
    <property type="entry name" value="HTH_ARAC"/>
    <property type="match status" value="1"/>
</dbReference>
<dbReference type="RefSeq" id="WP_147153268.1">
    <property type="nucleotide sequence ID" value="NZ_BKAJ01000096.1"/>
</dbReference>
<dbReference type="SUPFAM" id="SSF46689">
    <property type="entry name" value="Homeodomain-like"/>
    <property type="match status" value="1"/>
</dbReference>
<proteinExistence type="predicted"/>
<dbReference type="PANTHER" id="PTHR46796">
    <property type="entry name" value="HTH-TYPE TRANSCRIPTIONAL ACTIVATOR RHAS-RELATED"/>
    <property type="match status" value="1"/>
</dbReference>
<dbReference type="AlphaFoldDB" id="A0A512NH02"/>
<evidence type="ECO:0000313" key="5">
    <source>
        <dbReference type="EMBL" id="GEP58230.1"/>
    </source>
</evidence>
<dbReference type="GO" id="GO:0003700">
    <property type="term" value="F:DNA-binding transcription factor activity"/>
    <property type="evidence" value="ECO:0007669"/>
    <property type="project" value="InterPro"/>
</dbReference>
<dbReference type="InterPro" id="IPR009057">
    <property type="entry name" value="Homeodomain-like_sf"/>
</dbReference>
<gene>
    <name evidence="5" type="ORF">RSO01_53960</name>
</gene>
<comment type="caution">
    <text evidence="5">The sequence shown here is derived from an EMBL/GenBank/DDBJ whole genome shotgun (WGS) entry which is preliminary data.</text>
</comment>